<protein>
    <submittedName>
        <fullName evidence="1">Uncharacterized protein</fullName>
    </submittedName>
</protein>
<evidence type="ECO:0000313" key="2">
    <source>
        <dbReference type="Proteomes" id="UP000235564"/>
    </source>
</evidence>
<evidence type="ECO:0000313" key="1">
    <source>
        <dbReference type="EMBL" id="PMC24244.1"/>
    </source>
</evidence>
<proteinExistence type="predicted"/>
<dbReference type="EMBL" id="PNGJ01000004">
    <property type="protein sequence ID" value="PMC24244.1"/>
    <property type="molecule type" value="Genomic_DNA"/>
</dbReference>
<comment type="caution">
    <text evidence="1">The sequence shown here is derived from an EMBL/GenBank/DDBJ whole genome shotgun (WGS) entry which is preliminary data.</text>
</comment>
<sequence length="63" mass="7403">MAKVKELASAYILLRIRWLGECCLLSVIQHQMIAVNLLNLIRYHSAEDRRVACGFFLLYFPYK</sequence>
<reference evidence="1 2" key="1">
    <citation type="submission" date="2017-09" db="EMBL/GenBank/DDBJ databases">
        <title>Bacterial strain isolated from the female urinary microbiota.</title>
        <authorList>
            <person name="Thomas-White K."/>
            <person name="Kumar N."/>
            <person name="Forster S."/>
            <person name="Putonti C."/>
            <person name="Lawley T."/>
            <person name="Wolfe A.J."/>
        </authorList>
    </citation>
    <scope>NUCLEOTIDE SEQUENCE [LARGE SCALE GENOMIC DNA]</scope>
    <source>
        <strain evidence="1 2">UMB0536</strain>
    </source>
</reference>
<dbReference type="AlphaFoldDB" id="A0A2N6QQW4"/>
<name>A0A2N6QQW4_9BACT</name>
<organism evidence="1 2">
    <name type="scientific">Hoylesella buccalis</name>
    <dbReference type="NCBI Taxonomy" id="28127"/>
    <lineage>
        <taxon>Bacteria</taxon>
        <taxon>Pseudomonadati</taxon>
        <taxon>Bacteroidota</taxon>
        <taxon>Bacteroidia</taxon>
        <taxon>Bacteroidales</taxon>
        <taxon>Prevotellaceae</taxon>
        <taxon>Hoylesella</taxon>
    </lineage>
</organism>
<dbReference type="Proteomes" id="UP000235564">
    <property type="component" value="Unassembled WGS sequence"/>
</dbReference>
<accession>A0A2N6QQW4</accession>
<gene>
    <name evidence="1" type="ORF">CJ231_05855</name>
</gene>